<organism evidence="4 5">
    <name type="scientific">Caldisericum exile</name>
    <dbReference type="NCBI Taxonomy" id="693075"/>
    <lineage>
        <taxon>Bacteria</taxon>
        <taxon>Pseudomonadati</taxon>
        <taxon>Caldisericota/Cryosericota group</taxon>
        <taxon>Caldisericota</taxon>
        <taxon>Caldisericia</taxon>
        <taxon>Caldisericales</taxon>
        <taxon>Caldisericaceae</taxon>
        <taxon>Caldisericum</taxon>
    </lineage>
</organism>
<sequence length="302" mass="33735">MLLKGKHQMKLLQYLWRRRGLKMFENDLDLKEIKQLSKMFLEDHKKVFDAIDGALEKINEVIEEVVKVIENGGRIFYIGAGTSGRIAVLDASEIGPTFSRKDLFIPIMAGGLKAVFTPKENLEDDENLGVEELKKRKFKANDFLIGITASGKTPFVIGALKYANSIGSKTAIVANSKVQYDFVSHHVILETGEEFIIGSTRLKAGTSQKIVLNMISTISMMKLGYTYGNLMVSVNPTNKKLIERASNIVSTVSGVEYSKVLELVKQVKDPRVALIMLKHGVSEKEAKEILKKNNFSFRKAYG</sequence>
<dbReference type="InterPro" id="IPR046348">
    <property type="entry name" value="SIS_dom_sf"/>
</dbReference>
<protein>
    <submittedName>
        <fullName evidence="4">N-acetylmuramic acid 6-phosphate etherase</fullName>
    </submittedName>
</protein>
<keyword evidence="2" id="KW-0119">Carbohydrate metabolism</keyword>
<evidence type="ECO:0000313" key="5">
    <source>
        <dbReference type="Proteomes" id="UP000236910"/>
    </source>
</evidence>
<evidence type="ECO:0000256" key="1">
    <source>
        <dbReference type="ARBA" id="ARBA00023239"/>
    </source>
</evidence>
<dbReference type="EMBL" id="PNIX01000094">
    <property type="protein sequence ID" value="PMP83547.1"/>
    <property type="molecule type" value="Genomic_DNA"/>
</dbReference>
<gene>
    <name evidence="4" type="primary">murQ</name>
    <name evidence="4" type="synonym">yfeU</name>
    <name evidence="4" type="ORF">C0175_01580</name>
</gene>
<dbReference type="PANTHER" id="PTHR10088">
    <property type="entry name" value="GLUCOKINASE REGULATORY PROTEIN"/>
    <property type="match status" value="1"/>
</dbReference>
<dbReference type="AlphaFoldDB" id="A0A2J6X8J1"/>
<evidence type="ECO:0000256" key="2">
    <source>
        <dbReference type="ARBA" id="ARBA00023277"/>
    </source>
</evidence>
<evidence type="ECO:0000313" key="4">
    <source>
        <dbReference type="EMBL" id="PMP83547.1"/>
    </source>
</evidence>
<dbReference type="GO" id="GO:0009254">
    <property type="term" value="P:peptidoglycan turnover"/>
    <property type="evidence" value="ECO:0007669"/>
    <property type="project" value="TreeGrafter"/>
</dbReference>
<dbReference type="Pfam" id="PF22645">
    <property type="entry name" value="GKRP_SIS_N"/>
    <property type="match status" value="1"/>
</dbReference>
<dbReference type="InterPro" id="IPR040190">
    <property type="entry name" value="MURQ/GCKR"/>
</dbReference>
<keyword evidence="1" id="KW-0456">Lyase</keyword>
<dbReference type="Proteomes" id="UP000236910">
    <property type="component" value="Unassembled WGS sequence"/>
</dbReference>
<dbReference type="SUPFAM" id="SSF53697">
    <property type="entry name" value="SIS domain"/>
    <property type="match status" value="1"/>
</dbReference>
<dbReference type="Gene3D" id="3.40.50.10490">
    <property type="entry name" value="Glucose-6-phosphate isomerase like protein, domain 1"/>
    <property type="match status" value="1"/>
</dbReference>
<accession>A0A2J6X8J1</accession>
<proteinExistence type="predicted"/>
<dbReference type="GO" id="GO:0016803">
    <property type="term" value="F:ether hydrolase activity"/>
    <property type="evidence" value="ECO:0007669"/>
    <property type="project" value="TreeGrafter"/>
</dbReference>
<name>A0A2J6X8J1_9BACT</name>
<evidence type="ECO:0000259" key="3">
    <source>
        <dbReference type="PROSITE" id="PS51464"/>
    </source>
</evidence>
<dbReference type="GO" id="GO:0046348">
    <property type="term" value="P:amino sugar catabolic process"/>
    <property type="evidence" value="ECO:0007669"/>
    <property type="project" value="InterPro"/>
</dbReference>
<dbReference type="GO" id="GO:0016835">
    <property type="term" value="F:carbon-oxygen lyase activity"/>
    <property type="evidence" value="ECO:0007669"/>
    <property type="project" value="InterPro"/>
</dbReference>
<dbReference type="Gene3D" id="1.10.8.1080">
    <property type="match status" value="1"/>
</dbReference>
<dbReference type="PANTHER" id="PTHR10088:SF4">
    <property type="entry name" value="GLUCOKINASE REGULATORY PROTEIN"/>
    <property type="match status" value="1"/>
</dbReference>
<dbReference type="NCBIfam" id="NF009222">
    <property type="entry name" value="PRK12570.1"/>
    <property type="match status" value="1"/>
</dbReference>
<dbReference type="InterPro" id="IPR001347">
    <property type="entry name" value="SIS_dom"/>
</dbReference>
<dbReference type="NCBIfam" id="NF003915">
    <property type="entry name" value="PRK05441.1"/>
    <property type="match status" value="1"/>
</dbReference>
<dbReference type="CDD" id="cd05007">
    <property type="entry name" value="SIS_Etherase"/>
    <property type="match status" value="1"/>
</dbReference>
<reference evidence="4 5" key="1">
    <citation type="submission" date="2018-01" db="EMBL/GenBank/DDBJ databases">
        <title>Metagenomic assembled genomes from two thermal pools in the Uzon Caldera, Kamchatka, Russia.</title>
        <authorList>
            <person name="Wilkins L."/>
            <person name="Ettinger C."/>
        </authorList>
    </citation>
    <scope>NUCLEOTIDE SEQUENCE [LARGE SCALE GENOMIC DNA]</scope>
    <source>
        <strain evidence="4">ARK-10</strain>
    </source>
</reference>
<dbReference type="InterPro" id="IPR005488">
    <property type="entry name" value="Etherase_MurQ"/>
</dbReference>
<dbReference type="PROSITE" id="PS51464">
    <property type="entry name" value="SIS"/>
    <property type="match status" value="1"/>
</dbReference>
<dbReference type="GO" id="GO:0097367">
    <property type="term" value="F:carbohydrate derivative binding"/>
    <property type="evidence" value="ECO:0007669"/>
    <property type="project" value="InterPro"/>
</dbReference>
<comment type="caution">
    <text evidence="4">The sequence shown here is derived from an EMBL/GenBank/DDBJ whole genome shotgun (WGS) entry which is preliminary data.</text>
</comment>
<feature type="domain" description="SIS" evidence="3">
    <location>
        <begin position="65"/>
        <end position="225"/>
    </location>
</feature>